<evidence type="ECO:0000256" key="6">
    <source>
        <dbReference type="ARBA" id="ARBA00022737"/>
    </source>
</evidence>
<dbReference type="InterPro" id="IPR049552">
    <property type="entry name" value="PKS_DH_N"/>
</dbReference>
<feature type="domain" description="Ketosynthase family 3 (KS3)" evidence="13">
    <location>
        <begin position="8"/>
        <end position="444"/>
    </location>
</feature>
<dbReference type="InterPro" id="IPR023213">
    <property type="entry name" value="CAT-like_dom_sf"/>
</dbReference>
<evidence type="ECO:0000313" key="16">
    <source>
        <dbReference type="Proteomes" id="UP000799770"/>
    </source>
</evidence>
<dbReference type="Pfam" id="PF00550">
    <property type="entry name" value="PP-binding"/>
    <property type="match status" value="2"/>
</dbReference>
<dbReference type="Gene3D" id="3.40.50.150">
    <property type="entry name" value="Vaccinia Virus protein VP39"/>
    <property type="match status" value="1"/>
</dbReference>
<feature type="domain" description="Carrier" evidence="12">
    <location>
        <begin position="3543"/>
        <end position="3620"/>
    </location>
</feature>
<evidence type="ECO:0000256" key="4">
    <source>
        <dbReference type="ARBA" id="ARBA00022603"/>
    </source>
</evidence>
<dbReference type="InterPro" id="IPR050091">
    <property type="entry name" value="PKS_NRPS_Biosynth_Enz"/>
</dbReference>
<name>A0A6A5Z7N8_9PLEO</name>
<evidence type="ECO:0000256" key="3">
    <source>
        <dbReference type="ARBA" id="ARBA00022598"/>
    </source>
</evidence>
<evidence type="ECO:0000259" key="13">
    <source>
        <dbReference type="PROSITE" id="PS52004"/>
    </source>
</evidence>
<organism evidence="15 16">
    <name type="scientific">Lophiotrema nucula</name>
    <dbReference type="NCBI Taxonomy" id="690887"/>
    <lineage>
        <taxon>Eukaryota</taxon>
        <taxon>Fungi</taxon>
        <taxon>Dikarya</taxon>
        <taxon>Ascomycota</taxon>
        <taxon>Pezizomycotina</taxon>
        <taxon>Dothideomycetes</taxon>
        <taxon>Pleosporomycetidae</taxon>
        <taxon>Pleosporales</taxon>
        <taxon>Lophiotremataceae</taxon>
        <taxon>Lophiotrema</taxon>
    </lineage>
</organism>
<dbReference type="InterPro" id="IPR010071">
    <property type="entry name" value="AA_adenyl_dom"/>
</dbReference>
<dbReference type="Pfam" id="PF02801">
    <property type="entry name" value="Ketoacyl-synt_C"/>
    <property type="match status" value="1"/>
</dbReference>
<dbReference type="Pfam" id="PF00668">
    <property type="entry name" value="Condensation"/>
    <property type="match status" value="1"/>
</dbReference>
<dbReference type="GO" id="GO:0006633">
    <property type="term" value="P:fatty acid biosynthetic process"/>
    <property type="evidence" value="ECO:0007669"/>
    <property type="project" value="InterPro"/>
</dbReference>
<dbReference type="Gene3D" id="3.40.47.10">
    <property type="match status" value="1"/>
</dbReference>
<dbReference type="InterPro" id="IPR057326">
    <property type="entry name" value="KR_dom"/>
</dbReference>
<dbReference type="PROSITE" id="PS00606">
    <property type="entry name" value="KS3_1"/>
    <property type="match status" value="1"/>
</dbReference>
<keyword evidence="3" id="KW-0436">Ligase</keyword>
<dbReference type="GO" id="GO:0031177">
    <property type="term" value="F:phosphopantetheine binding"/>
    <property type="evidence" value="ECO:0007669"/>
    <property type="project" value="InterPro"/>
</dbReference>
<dbReference type="InterPro" id="IPR016039">
    <property type="entry name" value="Thiolase-like"/>
</dbReference>
<dbReference type="SUPFAM" id="SSF51735">
    <property type="entry name" value="NAD(P)-binding Rossmann-fold domains"/>
    <property type="match status" value="2"/>
</dbReference>
<dbReference type="InterPro" id="IPR014043">
    <property type="entry name" value="Acyl_transferase_dom"/>
</dbReference>
<dbReference type="PROSITE" id="PS00012">
    <property type="entry name" value="PHOSPHOPANTETHEINE"/>
    <property type="match status" value="1"/>
</dbReference>
<evidence type="ECO:0000256" key="10">
    <source>
        <dbReference type="PROSITE-ProRule" id="PRU01363"/>
    </source>
</evidence>
<dbReference type="SMART" id="SM00825">
    <property type="entry name" value="PKS_KS"/>
    <property type="match status" value="1"/>
</dbReference>
<dbReference type="CDD" id="cd05930">
    <property type="entry name" value="A_NRPS"/>
    <property type="match status" value="1"/>
</dbReference>
<dbReference type="PANTHER" id="PTHR43775">
    <property type="entry name" value="FATTY ACID SYNTHASE"/>
    <property type="match status" value="1"/>
</dbReference>
<evidence type="ECO:0000259" key="12">
    <source>
        <dbReference type="PROSITE" id="PS50075"/>
    </source>
</evidence>
<evidence type="ECO:0000256" key="1">
    <source>
        <dbReference type="ARBA" id="ARBA00022450"/>
    </source>
</evidence>
<gene>
    <name evidence="15" type="ORF">BDV96DRAFT_647110</name>
</gene>
<dbReference type="InterPro" id="IPR014030">
    <property type="entry name" value="Ketoacyl_synth_N"/>
</dbReference>
<dbReference type="CDD" id="cd00833">
    <property type="entry name" value="PKS"/>
    <property type="match status" value="1"/>
</dbReference>
<comment type="similarity">
    <text evidence="8">In the C-terminal section; belongs to the NRP synthetase family.</text>
</comment>
<evidence type="ECO:0000256" key="9">
    <source>
        <dbReference type="ARBA" id="ARBA00029454"/>
    </source>
</evidence>
<dbReference type="SMART" id="SM00822">
    <property type="entry name" value="PKS_KR"/>
    <property type="match status" value="1"/>
</dbReference>
<dbReference type="SUPFAM" id="SSF55048">
    <property type="entry name" value="Probable ACP-binding domain of malonyl-CoA ACP transacylase"/>
    <property type="match status" value="1"/>
</dbReference>
<evidence type="ECO:0000256" key="11">
    <source>
        <dbReference type="SAM" id="MobiDB-lite"/>
    </source>
</evidence>
<sequence>MHTNRAFSTPIAIVGSACRFPGESTTPSKLADLLRQPRDVRREFNSEILNLQRFYDSNPDAPGSTNVKNRGYLLAEDSRVFDASFFNVSPYEADSMDPQLRVMLEAVYEAFESAGYTLDQMRGSKTSVHIGVMASDYYDIQTRDPETIPLYAGTGVARSILSNRISYTFDLHGPSVTLDTACSSSLVALHQAVQGLQAGDATCAVVGGVNLIFDAMLYVMLSKLHMLSPDSQSRMWDKTVNGYARGEGAGVVVLKPLDQALRDNDHIEGIIRGTGVNSDGQSPGLTMPTVAAQAALIRETYQRAGLDPIGDRCQYFECHGTGTPAGDPVESRAIYEAMIRDRDSLGPEPTSPLYVGSIKTLIGHLEGGAGLAGILKALLSIKHRTIFPNLLFNELNPQIEPYYGGFQVPTSPLPWPELPPGAPLRVSVNSFGFGGTNAHAIIESYEPDGSDGPGAAAEAGAPHLSPFVLSAHSAPSLLGNSQALLKYLVDNPSVDLTDLSWVLQNRRSAHRVRTFFSAQTRQGLIQDLEKFISQHRKSTGKDDVGIRHRPVDPHKTPRMLGVFTGQGAQWPTMGRGLLDSSPLFRRVLEQCDDVLKALPDGPEWSLIEELSKDSSSSRVGEAVISQPLCTAIQLALVEVLHASGVRFDAVLGHSSGEIAAVYACGIISAAAAMQIAYYRGRYAHLARGSKGQTGGMMAVGIDHEKARMFCEQPEYQGRICVAASNAPESVTLSGDLEAVQQAKEHFDQQGTFARLLKVDTAYHSHHMDLCVASYLKSLRACDIRVQPPKDGCLWVSSVQGNTQLLEGDLESLEGPYWVQNMVQTVLFSPAVKSAIKHGSPFDLAIEVGPHPTLRGPTLQTLELALGAAPPYIGTLKRDYSDVEAVGETIGSLWCHLGPAFVSFDGFRQVFVSGDSKTPKLLKDLPPYAWDHDRVYWQESRISRNYRKSNDVRHPLLGRRVPDDTEREMRWRNVLRISELPWAQGHVVSGEVLLPGSSYVSLSCQAAKIMAGERPIRRIEVEDIDIRRPVIVPDTREGLETTFTVRLEDSRDPKRIAGDFSYYYSETLRASMVHACRGKIIIHLGEASEHELPPYGVSRPDLHPVDSDAAYDVFAQNGLMYSGAFRRLQDVRRRLDYSVATAEWSVDELTGGYVLHPAVLDVSWQNLFHARADPTAGKLPTAILPVRIKRVTVNPHVELAEASTLRIKTESFITARNGVAVAGDVHIYNSSSGGAAVQMESVSLEPVAPPTEDQDRRLFFDIVYKTDPSLRLMEPTHDPKRGQRVKELSADIERAVLFYVQRVLEGLPPSERSGLTWYHQRLVESFESSLRQIREGRHPVAEKGWLADKPDVLDMILSKWSGTVDLESVRLVGENMLDFLKRKTSMLEVIMKDDLATRLYSEGCGLADVNRGMAGVLEQISHKFPQARYIEIGAGTGSTTDCILRTIGNAFQTYTFTDISPAFFGDAADRFSEFRGKTIFKTLDVEKDVGPQGFQKHAYDVVVASNVLHATAHITETLKHARSLLKPGGFLLLVEITGTDIMRTTFCVGGLPGWWLGAGEGRRLHPGMTTEVWHSTLQDTGFSGVDLVFHDMPDPKQHCMSFMASQAVTDTVQQLREPLEYLAEVPEVRSLLVVGGKTLAVSKAVTAIQRLLGSAWSSRITVASDIEAIDFSRVGSRADVLCLQELDSALFSESLTPRRLKALQTMIVTARNVLWLTTKRRTDSPQSNMMVGMARAISKELPHVNIQFLDLDSVTSPSLVARTILETFIRLKILSVHEHDDNPLLWPQEPELVMEGSETLIPRVRPDQQLNDRYNARFRAMSKSVSSSDASIGITRQRDKLALIESNLESYADGTERAHVRVQYSLSIPGEKGKGIYLSVGRLIPSDMPVLAVSERNTSTISVLREDVVSIDEKDLNGVVLEGIADQVTVMGLLSSVHEGESALLHNPRASLAACFAAESRRRGLEPLCASSRTPVTQGWISIHPQSSVRAVQRLLPQNIAVYLECSASSDSRPTPVQSALPPGCRVHRWDSRLFRRGLASAPSTQMSLKAAYASLPDHLANPVGGEALHCEIDVLKVEEMASTHASILDRAHIICWETTRPLSLLVQPPDTSILFDSTKTYLMIGMAGGLGLSVCGWAVQHGAKQLVITSRKPSIHPQWLAHARKQGAEIHVRSMDASDRASLESTVSVIRETLPPLGGVCNAAMVLSDRLFVDMDVDAVMDTFKPKVDVSKHLIDILADTPLDFFIMFSSALSITGGQGSANYHAANLFMTALAAQRRKSGQPASVMHIGYVTDVGYFTRVDKSSREYIGRMHFAPLSETDIHHAFAEAVLAGNPHSERSCEVGVGIEPLDEGQEPAWSSDPLFSHYLPTVQVHSNKDGPQYGRDDIKKQIQDAETEAEVVAVVQEALCAKIETMLQLSTGGVDADALLTELGIDSLVAVEIRAWFSKKIGIDVPVVKILGRSSVAQICTDATKEILAIRVERSSSNADSELETSSDSHDFSDTSASEVSQSGKVSPPSTDGEPAPSSYEDVNIGHKSEQEHQTVDSRAAVEPAPDFGQDIIHTERMSSAQSRIYVLSRLMNDPTAFSLMIRYDIEEKLDIQRLRNALTTTMQHHECLRTCFFARREDNQPTQGVLSFPVRRFKHVSNATEEDIAEELKAARTKAWDIEHGETLSLTVLSRDSQTHTLVLGYHHIILDASGMRRFIQDMSSAYNGQPLKSSGGTCIEFARREQESLESGALESLLQYWQRRYSPLPEVLPLLPMAKTTVRPETQRVSSVHASRVIDEDTVAAVKQACQALGITAFQFHLAVVQTLLTQSLGIDDLCIGVVDANRPDAEFVDTVGFFLNLLPVRFQVPAGITFAQVAQNTAQQMGHAFENSIPFDILLDQLNVARSSSHTPLFQVLVNYRLAMTKNIPFGNSSLTITDGEEGQNPYDVTFSFLESQFDGVGVTMDCLESIYDTDGTERLLDMYMGLLKGLACNVNIKVDKCQIYNPGAVSAALEVGQGKRGEVNWPATVSERFQAVRRAYPERVAVRDRSFDLTYQQLAARVNSIAAAIHAAGHGTSSRIAVLCEPSNDFIASLLAILHIGAIYVPLDVSLPSSRHAEMISSCHPGLILCHESTSELAEQLVGENPGSLPILGVDEIDNVREPVPCTAQPSSPAFIFYTSGTTGKPKGVVLCQGGVVNWLAHTIEAHNLDTAPATVLQQSSLGFDMSLIQVFCALCSGGTLVTVPQESRRDPPQIARLIHEHDVAWTFACPSEYLLWLRYGRESLRQCKGWRVACIGGETFPLQLKRELRRLELPNLSVSDNYGPTEITFTATSKPVSLDAEDNNESGSPIGKAHTNYSICILDASCRPLPVGFRGEICIGGPGVALGYWDMPVETDRRFIPDPTTGSGDGLATGSRWYRTGDQGRLAPDGTVIFLGRLGGDTQVKLRGQRVELAEVEGALLKSGESLLSTAVVTVRDGDLIAHVIPNPGKHVDRDTVKRKLLTGLRLPQYMHPARVFIVDDLPKASTGKIDRQAVMKLPLSSSGDNAGESTSDLSLREVELKLLWSRVLPDPYQVLTAESDFFLEGGNSLRLTQLQNEIKETLGFYVSTRELYSAPSLRQMAARIGSDHADDEEIDWDVETAIPDSLIAAPGEISRRARTPANRDLKVLLTGATGVLGNYVLHALLQDPAVDKIHCIAVSPDDEDRIPVSKNVIVYPGSLSSHDLDLSQSECATLRSDIDVVIHAGANGHCLNSYTSIRRPNVESTHFLASLCMPRSIPLLYVSSQRVPALAGLKVLPPVPVLAEPAKTGDTGYMATRWVSERFLHKLSEYNNFAVEIHRPCLFFGDRAPPTDALNGVLRYTRLMRCIPRFARVEGYVDVKNADEIARDMVSSAISLAGQTSTGIRYRHHSSGRKVTLEEWPGYMEELYGEIFEVLELPDWIARARKAGIHPLIATYLEGVIEKEELGLFPYLGESL</sequence>
<dbReference type="Pfam" id="PF00109">
    <property type="entry name" value="ketoacyl-synt"/>
    <property type="match status" value="1"/>
</dbReference>
<dbReference type="Pfam" id="PF14765">
    <property type="entry name" value="PS-DH"/>
    <property type="match status" value="1"/>
</dbReference>
<dbReference type="CDD" id="cd02440">
    <property type="entry name" value="AdoMet_MTases"/>
    <property type="match status" value="1"/>
</dbReference>
<dbReference type="PANTHER" id="PTHR43775:SF20">
    <property type="entry name" value="HYBRID PKS-NRPS SYNTHETASE APDA"/>
    <property type="match status" value="1"/>
</dbReference>
<keyword evidence="4" id="KW-0489">Methyltransferase</keyword>
<dbReference type="Gene3D" id="3.40.50.12780">
    <property type="entry name" value="N-terminal domain of ligase-like"/>
    <property type="match status" value="1"/>
</dbReference>
<dbReference type="SUPFAM" id="SSF52151">
    <property type="entry name" value="FabD/lysophospholipase-like"/>
    <property type="match status" value="1"/>
</dbReference>
<dbReference type="InterPro" id="IPR020806">
    <property type="entry name" value="PKS_PP-bd"/>
</dbReference>
<dbReference type="SMART" id="SM00826">
    <property type="entry name" value="PKS_DH"/>
    <property type="match status" value="1"/>
</dbReference>
<dbReference type="GO" id="GO:0032259">
    <property type="term" value="P:methylation"/>
    <property type="evidence" value="ECO:0007669"/>
    <property type="project" value="UniProtKB-KW"/>
</dbReference>
<dbReference type="Gene3D" id="3.10.129.110">
    <property type="entry name" value="Polyketide synthase dehydratase"/>
    <property type="match status" value="1"/>
</dbReference>
<dbReference type="InterPro" id="IPR029063">
    <property type="entry name" value="SAM-dependent_MTases_sf"/>
</dbReference>
<dbReference type="InterPro" id="IPR009081">
    <property type="entry name" value="PP-bd_ACP"/>
</dbReference>
<dbReference type="InterPro" id="IPR016036">
    <property type="entry name" value="Malonyl_transacylase_ACP-bd"/>
</dbReference>
<dbReference type="GO" id="GO:0008168">
    <property type="term" value="F:methyltransferase activity"/>
    <property type="evidence" value="ECO:0007669"/>
    <property type="project" value="UniProtKB-KW"/>
</dbReference>
<proteinExistence type="inferred from homology"/>
<dbReference type="InterPro" id="IPR001242">
    <property type="entry name" value="Condensation_dom"/>
</dbReference>
<dbReference type="SMART" id="SM00827">
    <property type="entry name" value="PKS_AT"/>
    <property type="match status" value="1"/>
</dbReference>
<evidence type="ECO:0000256" key="8">
    <source>
        <dbReference type="ARBA" id="ARBA00029443"/>
    </source>
</evidence>
<dbReference type="PROSITE" id="PS00455">
    <property type="entry name" value="AMP_BINDING"/>
    <property type="match status" value="1"/>
</dbReference>
<dbReference type="EMBL" id="ML977325">
    <property type="protein sequence ID" value="KAF2114401.1"/>
    <property type="molecule type" value="Genomic_DNA"/>
</dbReference>
<dbReference type="InterPro" id="IPR013120">
    <property type="entry name" value="FAR_NAD-bd"/>
</dbReference>
<feature type="compositionally biased region" description="Basic and acidic residues" evidence="11">
    <location>
        <begin position="2534"/>
        <end position="2546"/>
    </location>
</feature>
<feature type="region of interest" description="Disordered" evidence="11">
    <location>
        <begin position="2486"/>
        <end position="2553"/>
    </location>
</feature>
<dbReference type="Gene3D" id="3.30.70.3290">
    <property type="match status" value="1"/>
</dbReference>
<dbReference type="PROSITE" id="PS51257">
    <property type="entry name" value="PROKAR_LIPOPROTEIN"/>
    <property type="match status" value="1"/>
</dbReference>
<keyword evidence="6" id="KW-0677">Repeat</keyword>
<feature type="domain" description="Carrier" evidence="12">
    <location>
        <begin position="2400"/>
        <end position="2477"/>
    </location>
</feature>
<dbReference type="InterPro" id="IPR036291">
    <property type="entry name" value="NAD(P)-bd_dom_sf"/>
</dbReference>
<dbReference type="InterPro" id="IPR013217">
    <property type="entry name" value="Methyltransf_12"/>
</dbReference>
<dbReference type="Pfam" id="PF16197">
    <property type="entry name" value="KAsynt_C_assoc"/>
    <property type="match status" value="1"/>
</dbReference>
<protein>
    <submittedName>
        <fullName evidence="15">Putative polyketide synthase</fullName>
    </submittedName>
</protein>
<evidence type="ECO:0000256" key="5">
    <source>
        <dbReference type="ARBA" id="ARBA00022679"/>
    </source>
</evidence>
<dbReference type="Gene3D" id="3.40.366.10">
    <property type="entry name" value="Malonyl-Coenzyme A Acyl Carrier Protein, domain 2"/>
    <property type="match status" value="1"/>
</dbReference>
<dbReference type="Gene3D" id="1.10.1200.10">
    <property type="entry name" value="ACP-like"/>
    <property type="match status" value="2"/>
</dbReference>
<keyword evidence="7" id="KW-0511">Multifunctional enzyme</keyword>
<dbReference type="Pfam" id="PF00501">
    <property type="entry name" value="AMP-binding"/>
    <property type="match status" value="1"/>
</dbReference>
<evidence type="ECO:0000313" key="15">
    <source>
        <dbReference type="EMBL" id="KAF2114401.1"/>
    </source>
</evidence>
<dbReference type="CDD" id="cd19532">
    <property type="entry name" value="C_PKS-NRPS"/>
    <property type="match status" value="1"/>
</dbReference>
<dbReference type="Pfam" id="PF08242">
    <property type="entry name" value="Methyltransf_12"/>
    <property type="match status" value="1"/>
</dbReference>
<dbReference type="InterPro" id="IPR020807">
    <property type="entry name" value="PKS_DH"/>
</dbReference>
<feature type="active site" description="Proton donor; for dehydratase activity" evidence="10">
    <location>
        <position position="1160"/>
    </location>
</feature>
<dbReference type="InterPro" id="IPR013968">
    <property type="entry name" value="PKS_KR"/>
</dbReference>
<dbReference type="PROSITE" id="PS52004">
    <property type="entry name" value="KS3_2"/>
    <property type="match status" value="1"/>
</dbReference>
<dbReference type="InterPro" id="IPR042099">
    <property type="entry name" value="ANL_N_sf"/>
</dbReference>
<feature type="active site" description="Proton acceptor; for dehydratase activity" evidence="10">
    <location>
        <position position="985"/>
    </location>
</feature>
<dbReference type="Gene3D" id="3.30.300.30">
    <property type="match status" value="1"/>
</dbReference>
<dbReference type="Pfam" id="PF00698">
    <property type="entry name" value="Acyl_transf_1"/>
    <property type="match status" value="1"/>
</dbReference>
<dbReference type="NCBIfam" id="TIGR01733">
    <property type="entry name" value="AA-adenyl-dom"/>
    <property type="match status" value="1"/>
</dbReference>
<dbReference type="GO" id="GO:0004315">
    <property type="term" value="F:3-oxoacyl-[acyl-carrier-protein] synthase activity"/>
    <property type="evidence" value="ECO:0007669"/>
    <property type="project" value="InterPro"/>
</dbReference>
<reference evidence="15" key="1">
    <citation type="journal article" date="2020" name="Stud. Mycol.">
        <title>101 Dothideomycetes genomes: a test case for predicting lifestyles and emergence of pathogens.</title>
        <authorList>
            <person name="Haridas S."/>
            <person name="Albert R."/>
            <person name="Binder M."/>
            <person name="Bloem J."/>
            <person name="Labutti K."/>
            <person name="Salamov A."/>
            <person name="Andreopoulos B."/>
            <person name="Baker S."/>
            <person name="Barry K."/>
            <person name="Bills G."/>
            <person name="Bluhm B."/>
            <person name="Cannon C."/>
            <person name="Castanera R."/>
            <person name="Culley D."/>
            <person name="Daum C."/>
            <person name="Ezra D."/>
            <person name="Gonzalez J."/>
            <person name="Henrissat B."/>
            <person name="Kuo A."/>
            <person name="Liang C."/>
            <person name="Lipzen A."/>
            <person name="Lutzoni F."/>
            <person name="Magnuson J."/>
            <person name="Mondo S."/>
            <person name="Nolan M."/>
            <person name="Ohm R."/>
            <person name="Pangilinan J."/>
            <person name="Park H.-J."/>
            <person name="Ramirez L."/>
            <person name="Alfaro M."/>
            <person name="Sun H."/>
            <person name="Tritt A."/>
            <person name="Yoshinaga Y."/>
            <person name="Zwiers L.-H."/>
            <person name="Turgeon B."/>
            <person name="Goodwin S."/>
            <person name="Spatafora J."/>
            <person name="Crous P."/>
            <person name="Grigoriev I."/>
        </authorList>
    </citation>
    <scope>NUCLEOTIDE SEQUENCE</scope>
    <source>
        <strain evidence="15">CBS 627.86</strain>
    </source>
</reference>
<evidence type="ECO:0000256" key="2">
    <source>
        <dbReference type="ARBA" id="ARBA00022553"/>
    </source>
</evidence>
<dbReference type="InterPro" id="IPR042104">
    <property type="entry name" value="PKS_dehydratase_sf"/>
</dbReference>
<dbReference type="SUPFAM" id="SSF47336">
    <property type="entry name" value="ACP-like"/>
    <property type="match status" value="2"/>
</dbReference>
<dbReference type="GO" id="GO:0009403">
    <property type="term" value="P:toxin biosynthetic process"/>
    <property type="evidence" value="ECO:0007669"/>
    <property type="project" value="UniProtKB-ARBA"/>
</dbReference>
<keyword evidence="5" id="KW-0808">Transferase</keyword>
<dbReference type="SUPFAM" id="SSF53901">
    <property type="entry name" value="Thiolase-like"/>
    <property type="match status" value="1"/>
</dbReference>
<feature type="region of interest" description="N-terminal hotdog fold" evidence="10">
    <location>
        <begin position="953"/>
        <end position="1086"/>
    </location>
</feature>
<dbReference type="Pfam" id="PF21089">
    <property type="entry name" value="PKS_DH_N"/>
    <property type="match status" value="1"/>
</dbReference>
<feature type="region of interest" description="Disordered" evidence="11">
    <location>
        <begin position="539"/>
        <end position="558"/>
    </location>
</feature>
<feature type="compositionally biased region" description="Basic and acidic residues" evidence="11">
    <location>
        <begin position="539"/>
        <end position="555"/>
    </location>
</feature>
<keyword evidence="2" id="KW-0597">Phosphoprotein</keyword>
<dbReference type="InterPro" id="IPR045851">
    <property type="entry name" value="AMP-bd_C_sf"/>
</dbReference>
<evidence type="ECO:0000256" key="7">
    <source>
        <dbReference type="ARBA" id="ARBA00023268"/>
    </source>
</evidence>
<feature type="compositionally biased region" description="Polar residues" evidence="11">
    <location>
        <begin position="2509"/>
        <end position="2520"/>
    </location>
</feature>
<dbReference type="Pfam" id="PF08659">
    <property type="entry name" value="KR"/>
    <property type="match status" value="1"/>
</dbReference>
<keyword evidence="16" id="KW-1185">Reference proteome</keyword>
<dbReference type="SUPFAM" id="SSF56801">
    <property type="entry name" value="Acetyl-CoA synthetase-like"/>
    <property type="match status" value="1"/>
</dbReference>
<dbReference type="InterPro" id="IPR020845">
    <property type="entry name" value="AMP-binding_CS"/>
</dbReference>
<dbReference type="InterPro" id="IPR036736">
    <property type="entry name" value="ACP-like_sf"/>
</dbReference>
<comment type="similarity">
    <text evidence="9">Belongs to the NRP synthetase family.</text>
</comment>
<dbReference type="InterPro" id="IPR032821">
    <property type="entry name" value="PKS_assoc"/>
</dbReference>
<dbReference type="OrthoDB" id="329835at2759"/>
<dbReference type="InterPro" id="IPR006162">
    <property type="entry name" value="Ppantetheine_attach_site"/>
</dbReference>
<dbReference type="InterPro" id="IPR018201">
    <property type="entry name" value="Ketoacyl_synth_AS"/>
</dbReference>
<dbReference type="InterPro" id="IPR049900">
    <property type="entry name" value="PKS_mFAS_DH"/>
</dbReference>
<dbReference type="Gene3D" id="3.30.559.30">
    <property type="entry name" value="Nonribosomal peptide synthetase, condensation domain"/>
    <property type="match status" value="1"/>
</dbReference>
<dbReference type="InterPro" id="IPR001227">
    <property type="entry name" value="Ac_transferase_dom_sf"/>
</dbReference>
<dbReference type="Gene3D" id="3.30.559.10">
    <property type="entry name" value="Chloramphenicol acetyltransferase-like domain"/>
    <property type="match status" value="1"/>
</dbReference>
<dbReference type="GO" id="GO:0016874">
    <property type="term" value="F:ligase activity"/>
    <property type="evidence" value="ECO:0007669"/>
    <property type="project" value="UniProtKB-KW"/>
</dbReference>
<dbReference type="SMART" id="SM00823">
    <property type="entry name" value="PKS_PP"/>
    <property type="match status" value="2"/>
</dbReference>
<dbReference type="PROSITE" id="PS50075">
    <property type="entry name" value="CARRIER"/>
    <property type="match status" value="2"/>
</dbReference>
<feature type="domain" description="PKS/mFAS DH" evidence="14">
    <location>
        <begin position="953"/>
        <end position="1252"/>
    </location>
</feature>
<dbReference type="Gene3D" id="3.40.50.720">
    <property type="entry name" value="NAD(P)-binding Rossmann-like Domain"/>
    <property type="match status" value="3"/>
</dbReference>
<feature type="region of interest" description="C-terminal hotdog fold" evidence="10">
    <location>
        <begin position="1101"/>
        <end position="1252"/>
    </location>
</feature>
<evidence type="ECO:0000259" key="14">
    <source>
        <dbReference type="PROSITE" id="PS52019"/>
    </source>
</evidence>
<dbReference type="InterPro" id="IPR014031">
    <property type="entry name" value="Ketoacyl_synth_C"/>
</dbReference>
<dbReference type="InterPro" id="IPR016035">
    <property type="entry name" value="Acyl_Trfase/lysoPLipase"/>
</dbReference>
<dbReference type="Pfam" id="PF07993">
    <property type="entry name" value="NAD_binding_4"/>
    <property type="match status" value="1"/>
</dbReference>
<dbReference type="SUPFAM" id="SSF53335">
    <property type="entry name" value="S-adenosyl-L-methionine-dependent methyltransferases"/>
    <property type="match status" value="1"/>
</dbReference>
<dbReference type="InterPro" id="IPR049551">
    <property type="entry name" value="PKS_DH_C"/>
</dbReference>
<dbReference type="Proteomes" id="UP000799770">
    <property type="component" value="Unassembled WGS sequence"/>
</dbReference>
<dbReference type="SUPFAM" id="SSF52777">
    <property type="entry name" value="CoA-dependent acyltransferases"/>
    <property type="match status" value="2"/>
</dbReference>
<dbReference type="GO" id="GO:0004312">
    <property type="term" value="F:fatty acid synthase activity"/>
    <property type="evidence" value="ECO:0007669"/>
    <property type="project" value="TreeGrafter"/>
</dbReference>
<dbReference type="PROSITE" id="PS52019">
    <property type="entry name" value="PKS_MFAS_DH"/>
    <property type="match status" value="1"/>
</dbReference>
<keyword evidence="1" id="KW-0596">Phosphopantetheine</keyword>
<accession>A0A6A5Z7N8</accession>
<dbReference type="InterPro" id="IPR000873">
    <property type="entry name" value="AMP-dep_synth/lig_dom"/>
</dbReference>
<dbReference type="InterPro" id="IPR020841">
    <property type="entry name" value="PKS_Beta-ketoAc_synthase_dom"/>
</dbReference>